<sequence>MGDCWNLTSPPTIVAVLCLSASTTVKPVETHPITTLASTFVTTAATTTTAVGSQRDSKSKMNTDTIIIISVAVAFFVL</sequence>
<keyword evidence="3" id="KW-1185">Reference proteome</keyword>
<dbReference type="Proteomes" id="UP000053660">
    <property type="component" value="Unassembled WGS sequence"/>
</dbReference>
<reference evidence="2 3" key="1">
    <citation type="submission" date="2014-03" db="EMBL/GenBank/DDBJ databases">
        <title>Draft genome of the hookworm Oesophagostomum dentatum.</title>
        <authorList>
            <person name="Mitreva M."/>
        </authorList>
    </citation>
    <scope>NUCLEOTIDE SEQUENCE [LARGE SCALE GENOMIC DNA]</scope>
    <source>
        <strain evidence="2 3">OD-Hann</strain>
    </source>
</reference>
<feature type="non-terminal residue" evidence="2">
    <location>
        <position position="78"/>
    </location>
</feature>
<gene>
    <name evidence="2" type="ORF">OESDEN_11266</name>
</gene>
<evidence type="ECO:0000313" key="2">
    <source>
        <dbReference type="EMBL" id="KHJ88929.1"/>
    </source>
</evidence>
<protein>
    <submittedName>
        <fullName evidence="2">Uncharacterized protein</fullName>
    </submittedName>
</protein>
<name>A0A0B1SVD5_OESDE</name>
<feature type="signal peptide" evidence="1">
    <location>
        <begin position="1"/>
        <end position="30"/>
    </location>
</feature>
<dbReference type="EMBL" id="KN554974">
    <property type="protein sequence ID" value="KHJ88929.1"/>
    <property type="molecule type" value="Genomic_DNA"/>
</dbReference>
<accession>A0A0B1SVD5</accession>
<keyword evidence="1" id="KW-0732">Signal</keyword>
<proteinExistence type="predicted"/>
<evidence type="ECO:0000313" key="3">
    <source>
        <dbReference type="Proteomes" id="UP000053660"/>
    </source>
</evidence>
<evidence type="ECO:0000256" key="1">
    <source>
        <dbReference type="SAM" id="SignalP"/>
    </source>
</evidence>
<dbReference type="AlphaFoldDB" id="A0A0B1SVD5"/>
<feature type="chain" id="PRO_5002082735" evidence="1">
    <location>
        <begin position="31"/>
        <end position="78"/>
    </location>
</feature>
<organism evidence="2 3">
    <name type="scientific">Oesophagostomum dentatum</name>
    <name type="common">Nodular worm</name>
    <dbReference type="NCBI Taxonomy" id="61180"/>
    <lineage>
        <taxon>Eukaryota</taxon>
        <taxon>Metazoa</taxon>
        <taxon>Ecdysozoa</taxon>
        <taxon>Nematoda</taxon>
        <taxon>Chromadorea</taxon>
        <taxon>Rhabditida</taxon>
        <taxon>Rhabditina</taxon>
        <taxon>Rhabditomorpha</taxon>
        <taxon>Strongyloidea</taxon>
        <taxon>Strongylidae</taxon>
        <taxon>Oesophagostomum</taxon>
    </lineage>
</organism>